<keyword evidence="1" id="KW-0805">Transcription regulation</keyword>
<organism evidence="5 6">
    <name type="scientific">Flagellimonas algicola</name>
    <dbReference type="NCBI Taxonomy" id="2583815"/>
    <lineage>
        <taxon>Bacteria</taxon>
        <taxon>Pseudomonadati</taxon>
        <taxon>Bacteroidota</taxon>
        <taxon>Flavobacteriia</taxon>
        <taxon>Flavobacteriales</taxon>
        <taxon>Flavobacteriaceae</taxon>
        <taxon>Flagellimonas</taxon>
    </lineage>
</organism>
<reference evidence="5 6" key="1">
    <citation type="submission" date="2019-05" db="EMBL/GenBank/DDBJ databases">
        <title>Flagellimonas sp. AsT0115, sp. nov., isolated from a marine red algae, Asparagopsis taxiformis.</title>
        <authorList>
            <person name="Kim J."/>
            <person name="Jeong S.E."/>
            <person name="Jeon C.O."/>
        </authorList>
    </citation>
    <scope>NUCLEOTIDE SEQUENCE [LARGE SCALE GENOMIC DNA]</scope>
    <source>
        <strain evidence="5 6">AsT0115</strain>
    </source>
</reference>
<dbReference type="PANTHER" id="PTHR30146:SF109">
    <property type="entry name" value="HTH-TYPE TRANSCRIPTIONAL REGULATOR GALS"/>
    <property type="match status" value="1"/>
</dbReference>
<dbReference type="Proteomes" id="UP000751614">
    <property type="component" value="Unassembled WGS sequence"/>
</dbReference>
<dbReference type="Pfam" id="PF00532">
    <property type="entry name" value="Peripla_BP_1"/>
    <property type="match status" value="1"/>
</dbReference>
<dbReference type="InterPro" id="IPR001761">
    <property type="entry name" value="Peripla_BP/Lac1_sug-bd_dom"/>
</dbReference>
<protein>
    <submittedName>
        <fullName evidence="5">LacI family transcriptional regulator</fullName>
    </submittedName>
</protein>
<evidence type="ECO:0000256" key="3">
    <source>
        <dbReference type="ARBA" id="ARBA00023163"/>
    </source>
</evidence>
<dbReference type="InterPro" id="IPR010982">
    <property type="entry name" value="Lambda_DNA-bd_dom_sf"/>
</dbReference>
<dbReference type="SMART" id="SM00354">
    <property type="entry name" value="HTH_LACI"/>
    <property type="match status" value="1"/>
</dbReference>
<comment type="caution">
    <text evidence="5">The sequence shown here is derived from an EMBL/GenBank/DDBJ whole genome shotgun (WGS) entry which is preliminary data.</text>
</comment>
<evidence type="ECO:0000256" key="2">
    <source>
        <dbReference type="ARBA" id="ARBA00023125"/>
    </source>
</evidence>
<dbReference type="SUPFAM" id="SSF47413">
    <property type="entry name" value="lambda repressor-like DNA-binding domains"/>
    <property type="match status" value="1"/>
</dbReference>
<proteinExistence type="predicted"/>
<dbReference type="InterPro" id="IPR028082">
    <property type="entry name" value="Peripla_BP_I"/>
</dbReference>
<keyword evidence="3" id="KW-0804">Transcription</keyword>
<evidence type="ECO:0000313" key="5">
    <source>
        <dbReference type="EMBL" id="TMU56529.1"/>
    </source>
</evidence>
<dbReference type="Pfam" id="PF00356">
    <property type="entry name" value="LacI"/>
    <property type="match status" value="1"/>
</dbReference>
<dbReference type="PROSITE" id="PS50932">
    <property type="entry name" value="HTH_LACI_2"/>
    <property type="match status" value="1"/>
</dbReference>
<dbReference type="Gene3D" id="3.40.50.2300">
    <property type="match status" value="2"/>
</dbReference>
<dbReference type="Gene3D" id="1.10.260.40">
    <property type="entry name" value="lambda repressor-like DNA-binding domains"/>
    <property type="match status" value="1"/>
</dbReference>
<dbReference type="PANTHER" id="PTHR30146">
    <property type="entry name" value="LACI-RELATED TRANSCRIPTIONAL REPRESSOR"/>
    <property type="match status" value="1"/>
</dbReference>
<dbReference type="CDD" id="cd06267">
    <property type="entry name" value="PBP1_LacI_sugar_binding-like"/>
    <property type="match status" value="1"/>
</dbReference>
<dbReference type="RefSeq" id="WP_138833076.1">
    <property type="nucleotide sequence ID" value="NZ_VCNI01000001.1"/>
</dbReference>
<dbReference type="InterPro" id="IPR000843">
    <property type="entry name" value="HTH_LacI"/>
</dbReference>
<sequence length="336" mass="37550">MTNKTTIYDIANRLNLTAATVSRALNNNPRISKATKKLVLETAREMNYEPNKLALALKKGRSNNVGVVVPYINHSFFSTIIRGIEEELHPKGYHVIISQSHEEEDREGQTIKSLLNAQVEGILISVSRSTKNTEHLNEVVQKGIPLVFFDRKKDINGVSSVIFDDYQGGYQATKHLIELGCSRIAHFSGDRSLEIYQDRYQGYVSALKDHGKEPVQDLVLEIRSTAEDGIQAIKSQMALKNPPDAIFSSTDYGALGAITWLKNNGFNIPSDIRVVGFSNEPFTEFMDPPISSMDQSPLEMGRKAAQMFLEQVGKKSAWKEKRIVLPPNLIVRKSSS</sequence>
<name>A0ABY2WPQ6_9FLAO</name>
<keyword evidence="6" id="KW-1185">Reference proteome</keyword>
<accession>A0ABY2WPQ6</accession>
<dbReference type="EMBL" id="VCNI01000001">
    <property type="protein sequence ID" value="TMU56529.1"/>
    <property type="molecule type" value="Genomic_DNA"/>
</dbReference>
<evidence type="ECO:0000313" key="6">
    <source>
        <dbReference type="Proteomes" id="UP000751614"/>
    </source>
</evidence>
<dbReference type="CDD" id="cd01392">
    <property type="entry name" value="HTH_LacI"/>
    <property type="match status" value="1"/>
</dbReference>
<keyword evidence="2" id="KW-0238">DNA-binding</keyword>
<evidence type="ECO:0000256" key="1">
    <source>
        <dbReference type="ARBA" id="ARBA00023015"/>
    </source>
</evidence>
<dbReference type="SUPFAM" id="SSF53822">
    <property type="entry name" value="Periplasmic binding protein-like I"/>
    <property type="match status" value="1"/>
</dbReference>
<feature type="domain" description="HTH lacI-type" evidence="4">
    <location>
        <begin position="5"/>
        <end position="59"/>
    </location>
</feature>
<gene>
    <name evidence="5" type="ORF">FGG15_03035</name>
</gene>
<evidence type="ECO:0000259" key="4">
    <source>
        <dbReference type="PROSITE" id="PS50932"/>
    </source>
</evidence>